<dbReference type="Pfam" id="PF16076">
    <property type="entry name" value="Acyltransf_C"/>
    <property type="match status" value="1"/>
</dbReference>
<sequence>MNFKGFLFIVLLGYSSTLGAIFFIGPLIPLVYFQPALGRRLLDQMIWLWQVYAVAVVEKVCGVKIVITGKPMPEQESGLILMNHRTRFDWLFMMSYQLRCGSLRHFKISLKKSLKNVPGPGWAMQSAGYIFLHRKWEIDQKIMTRCISYFNKVKHKPQVLLFPEGTDLTPNTMKRSDKYAKDNDLEKYDYVLHPRTAGFVFLMEKMREYNLLDSVLDVAVAYPKFIPQNEKDILQGKFPSEVHFNVKLYSDVDVPLDKDGMDKWCRDRWQQKEEQLKKFYLGDRRFSEPLVDPARQRREDYVQHLFTFSLIFWNIFQVAATIFLLYAPVVRWYTLLCGLGFVLVSKYGGMGKFLASTVTQVEP</sequence>
<keyword evidence="7" id="KW-1185">Reference proteome</keyword>
<protein>
    <submittedName>
        <fullName evidence="6">Lysocardiolipin acyltransferase 1</fullName>
    </submittedName>
</protein>
<dbReference type="GO" id="GO:0005783">
    <property type="term" value="C:endoplasmic reticulum"/>
    <property type="evidence" value="ECO:0007669"/>
    <property type="project" value="TreeGrafter"/>
</dbReference>
<comment type="caution">
    <text evidence="6">The sequence shown here is derived from an EMBL/GenBank/DDBJ whole genome shotgun (WGS) entry which is preliminary data.</text>
</comment>
<dbReference type="PANTHER" id="PTHR10983">
    <property type="entry name" value="1-ACYLGLYCEROL-3-PHOSPHATE ACYLTRANSFERASE-RELATED"/>
    <property type="match status" value="1"/>
</dbReference>
<feature type="domain" description="Phospholipid/glycerol acyltransferase" evidence="5">
    <location>
        <begin position="78"/>
        <end position="200"/>
    </location>
</feature>
<organism evidence="6 7">
    <name type="scientific">Mizuhopecten yessoensis</name>
    <name type="common">Japanese scallop</name>
    <name type="synonym">Patinopecten yessoensis</name>
    <dbReference type="NCBI Taxonomy" id="6573"/>
    <lineage>
        <taxon>Eukaryota</taxon>
        <taxon>Metazoa</taxon>
        <taxon>Spiralia</taxon>
        <taxon>Lophotrochozoa</taxon>
        <taxon>Mollusca</taxon>
        <taxon>Bivalvia</taxon>
        <taxon>Autobranchia</taxon>
        <taxon>Pteriomorphia</taxon>
        <taxon>Pectinida</taxon>
        <taxon>Pectinoidea</taxon>
        <taxon>Pectinidae</taxon>
        <taxon>Mizuhopecten</taxon>
    </lineage>
</organism>
<evidence type="ECO:0000313" key="7">
    <source>
        <dbReference type="Proteomes" id="UP000242188"/>
    </source>
</evidence>
<gene>
    <name evidence="6" type="ORF">KP79_PYT10139</name>
</gene>
<feature type="transmembrane region" description="Helical" evidence="4">
    <location>
        <begin position="305"/>
        <end position="326"/>
    </location>
</feature>
<dbReference type="SUPFAM" id="SSF69593">
    <property type="entry name" value="Glycerol-3-phosphate (1)-acyltransferase"/>
    <property type="match status" value="1"/>
</dbReference>
<evidence type="ECO:0000256" key="2">
    <source>
        <dbReference type="ARBA" id="ARBA00022679"/>
    </source>
</evidence>
<dbReference type="EMBL" id="NEDP02004421">
    <property type="protein sequence ID" value="OWF45677.1"/>
    <property type="molecule type" value="Genomic_DNA"/>
</dbReference>
<accession>A0A210QAB5</accession>
<evidence type="ECO:0000256" key="1">
    <source>
        <dbReference type="ARBA" id="ARBA00008655"/>
    </source>
</evidence>
<dbReference type="OrthoDB" id="186786at2759"/>
<dbReference type="InterPro" id="IPR032098">
    <property type="entry name" value="Acyltransf_C"/>
</dbReference>
<dbReference type="GO" id="GO:0016746">
    <property type="term" value="F:acyltransferase activity"/>
    <property type="evidence" value="ECO:0007669"/>
    <property type="project" value="UniProtKB-KW"/>
</dbReference>
<keyword evidence="4" id="KW-0812">Transmembrane</keyword>
<evidence type="ECO:0000256" key="4">
    <source>
        <dbReference type="SAM" id="Phobius"/>
    </source>
</evidence>
<keyword evidence="3 6" id="KW-0012">Acyltransferase</keyword>
<reference evidence="6 7" key="1">
    <citation type="journal article" date="2017" name="Nat. Ecol. Evol.">
        <title>Scallop genome provides insights into evolution of bilaterian karyotype and development.</title>
        <authorList>
            <person name="Wang S."/>
            <person name="Zhang J."/>
            <person name="Jiao W."/>
            <person name="Li J."/>
            <person name="Xun X."/>
            <person name="Sun Y."/>
            <person name="Guo X."/>
            <person name="Huan P."/>
            <person name="Dong B."/>
            <person name="Zhang L."/>
            <person name="Hu X."/>
            <person name="Sun X."/>
            <person name="Wang J."/>
            <person name="Zhao C."/>
            <person name="Wang Y."/>
            <person name="Wang D."/>
            <person name="Huang X."/>
            <person name="Wang R."/>
            <person name="Lv J."/>
            <person name="Li Y."/>
            <person name="Zhang Z."/>
            <person name="Liu B."/>
            <person name="Lu W."/>
            <person name="Hui Y."/>
            <person name="Liang J."/>
            <person name="Zhou Z."/>
            <person name="Hou R."/>
            <person name="Li X."/>
            <person name="Liu Y."/>
            <person name="Li H."/>
            <person name="Ning X."/>
            <person name="Lin Y."/>
            <person name="Zhao L."/>
            <person name="Xing Q."/>
            <person name="Dou J."/>
            <person name="Li Y."/>
            <person name="Mao J."/>
            <person name="Guo H."/>
            <person name="Dou H."/>
            <person name="Li T."/>
            <person name="Mu C."/>
            <person name="Jiang W."/>
            <person name="Fu Q."/>
            <person name="Fu X."/>
            <person name="Miao Y."/>
            <person name="Liu J."/>
            <person name="Yu Q."/>
            <person name="Li R."/>
            <person name="Liao H."/>
            <person name="Li X."/>
            <person name="Kong Y."/>
            <person name="Jiang Z."/>
            <person name="Chourrout D."/>
            <person name="Li R."/>
            <person name="Bao Z."/>
        </authorList>
    </citation>
    <scope>NUCLEOTIDE SEQUENCE [LARGE SCALE GENOMIC DNA]</scope>
    <source>
        <strain evidence="6 7">PY_sf001</strain>
    </source>
</reference>
<keyword evidence="2 6" id="KW-0808">Transferase</keyword>
<feature type="transmembrane region" description="Helical" evidence="4">
    <location>
        <begin position="6"/>
        <end position="33"/>
    </location>
</feature>
<dbReference type="AlphaFoldDB" id="A0A210QAB5"/>
<dbReference type="CDD" id="cd07990">
    <property type="entry name" value="LPLAT_LCLAT1-like"/>
    <property type="match status" value="1"/>
</dbReference>
<evidence type="ECO:0000313" key="6">
    <source>
        <dbReference type="EMBL" id="OWF45677.1"/>
    </source>
</evidence>
<evidence type="ECO:0000256" key="3">
    <source>
        <dbReference type="ARBA" id="ARBA00023315"/>
    </source>
</evidence>
<dbReference type="STRING" id="6573.A0A210QAB5"/>
<dbReference type="SMART" id="SM00563">
    <property type="entry name" value="PlsC"/>
    <property type="match status" value="1"/>
</dbReference>
<proteinExistence type="inferred from homology"/>
<dbReference type="InterPro" id="IPR002123">
    <property type="entry name" value="Plipid/glycerol_acylTrfase"/>
</dbReference>
<name>A0A210QAB5_MIZYE</name>
<keyword evidence="4" id="KW-1133">Transmembrane helix</keyword>
<feature type="transmembrane region" description="Helical" evidence="4">
    <location>
        <begin position="332"/>
        <end position="349"/>
    </location>
</feature>
<dbReference type="Proteomes" id="UP000242188">
    <property type="component" value="Unassembled WGS sequence"/>
</dbReference>
<dbReference type="Pfam" id="PF01553">
    <property type="entry name" value="Acyltransferase"/>
    <property type="match status" value="1"/>
</dbReference>
<dbReference type="GO" id="GO:0036149">
    <property type="term" value="P:phosphatidylinositol acyl-chain remodeling"/>
    <property type="evidence" value="ECO:0007669"/>
    <property type="project" value="TreeGrafter"/>
</dbReference>
<keyword evidence="4" id="KW-0472">Membrane</keyword>
<comment type="similarity">
    <text evidence="1">Belongs to the 1-acyl-sn-glycerol-3-phosphate acyltransferase family.</text>
</comment>
<evidence type="ECO:0000259" key="5">
    <source>
        <dbReference type="SMART" id="SM00563"/>
    </source>
</evidence>
<dbReference type="PANTHER" id="PTHR10983:SF16">
    <property type="entry name" value="LYSOCARDIOLIPIN ACYLTRANSFERASE 1"/>
    <property type="match status" value="1"/>
</dbReference>